<proteinExistence type="predicted"/>
<dbReference type="Proteomes" id="UP000649753">
    <property type="component" value="Unassembled WGS sequence"/>
</dbReference>
<keyword evidence="2" id="KW-1185">Reference proteome</keyword>
<organism evidence="1 2">
    <name type="scientific">Plantactinospora soyae</name>
    <dbReference type="NCBI Taxonomy" id="1544732"/>
    <lineage>
        <taxon>Bacteria</taxon>
        <taxon>Bacillati</taxon>
        <taxon>Actinomycetota</taxon>
        <taxon>Actinomycetes</taxon>
        <taxon>Micromonosporales</taxon>
        <taxon>Micromonosporaceae</taxon>
        <taxon>Plantactinospora</taxon>
    </lineage>
</organism>
<protein>
    <submittedName>
        <fullName evidence="1">Uncharacterized protein</fullName>
    </submittedName>
</protein>
<dbReference type="RefSeq" id="WP_318783370.1">
    <property type="nucleotide sequence ID" value="NZ_JADBEB010000001.1"/>
</dbReference>
<comment type="caution">
    <text evidence="1">The sequence shown here is derived from an EMBL/GenBank/DDBJ whole genome shotgun (WGS) entry which is preliminary data.</text>
</comment>
<dbReference type="AlphaFoldDB" id="A0A927M9K5"/>
<evidence type="ECO:0000313" key="2">
    <source>
        <dbReference type="Proteomes" id="UP000649753"/>
    </source>
</evidence>
<name>A0A927M9K5_9ACTN</name>
<accession>A0A927M9K5</accession>
<reference evidence="1" key="1">
    <citation type="submission" date="2020-10" db="EMBL/GenBank/DDBJ databases">
        <title>Sequencing the genomes of 1000 actinobacteria strains.</title>
        <authorList>
            <person name="Klenk H.-P."/>
        </authorList>
    </citation>
    <scope>NUCLEOTIDE SEQUENCE</scope>
    <source>
        <strain evidence="1">DSM 46832</strain>
    </source>
</reference>
<gene>
    <name evidence="1" type="ORF">H4W31_004784</name>
</gene>
<sequence>MVEVEVAASTSREQDAVRILLIIAASALPMPEPPSPDPALADAVGVVETQVKLQKVDFWVRNPDYLAATLLKDYETSREPYLLELAEKILASDEPEVRRYPMLRYLFGAYEPLDDALAVLRSAGLVIRRKRGTPGRVQQHDYFLTARGREAVDKILVTEPVFSYYVDRVNLVATLTEGHGGTQLKARQYLHDEYRNTPIGSRIGSIAQQTRGRLAELQAETVDGAGS</sequence>
<evidence type="ECO:0000313" key="1">
    <source>
        <dbReference type="EMBL" id="MBE1489146.1"/>
    </source>
</evidence>
<dbReference type="EMBL" id="JADBEB010000001">
    <property type="protein sequence ID" value="MBE1489146.1"/>
    <property type="molecule type" value="Genomic_DNA"/>
</dbReference>